<feature type="signal peptide" evidence="1">
    <location>
        <begin position="1"/>
        <end position="21"/>
    </location>
</feature>
<gene>
    <name evidence="3" type="ORF">CQ13_04370</name>
</gene>
<keyword evidence="1" id="KW-0732">Signal</keyword>
<evidence type="ECO:0000256" key="1">
    <source>
        <dbReference type="SAM" id="SignalP"/>
    </source>
</evidence>
<feature type="domain" description="DUF4142" evidence="2">
    <location>
        <begin position="35"/>
        <end position="170"/>
    </location>
</feature>
<name>A0A0R3N575_9BRAD</name>
<evidence type="ECO:0000313" key="3">
    <source>
        <dbReference type="EMBL" id="KRR27625.1"/>
    </source>
</evidence>
<reference evidence="3 4" key="1">
    <citation type="submission" date="2014-03" db="EMBL/GenBank/DDBJ databases">
        <title>Bradyrhizobium valentinum sp. nov., isolated from effective nodules of Lupinus mariae-josephae, a lupine endemic of basic-lime soils in Eastern Spain.</title>
        <authorList>
            <person name="Duran D."/>
            <person name="Rey L."/>
            <person name="Navarro A."/>
            <person name="Busquets A."/>
            <person name="Imperial J."/>
            <person name="Ruiz-Argueso T."/>
        </authorList>
    </citation>
    <scope>NUCLEOTIDE SEQUENCE [LARGE SCALE GENOMIC DNA]</scope>
    <source>
        <strain evidence="3 4">Ro19</strain>
    </source>
</reference>
<evidence type="ECO:0000313" key="4">
    <source>
        <dbReference type="Proteomes" id="UP000052023"/>
    </source>
</evidence>
<comment type="caution">
    <text evidence="3">The sequence shown here is derived from an EMBL/GenBank/DDBJ whole genome shotgun (WGS) entry which is preliminary data.</text>
</comment>
<dbReference type="EMBL" id="LLYA01000112">
    <property type="protein sequence ID" value="KRR27625.1"/>
    <property type="molecule type" value="Genomic_DNA"/>
</dbReference>
<dbReference type="InterPro" id="IPR025419">
    <property type="entry name" value="DUF4142"/>
</dbReference>
<dbReference type="Gene3D" id="1.20.1260.10">
    <property type="match status" value="1"/>
</dbReference>
<dbReference type="Pfam" id="PF13628">
    <property type="entry name" value="DUF4142"/>
    <property type="match status" value="1"/>
</dbReference>
<organism evidence="3 4">
    <name type="scientific">Bradyrhizobium retamae</name>
    <dbReference type="NCBI Taxonomy" id="1300035"/>
    <lineage>
        <taxon>Bacteria</taxon>
        <taxon>Pseudomonadati</taxon>
        <taxon>Pseudomonadota</taxon>
        <taxon>Alphaproteobacteria</taxon>
        <taxon>Hyphomicrobiales</taxon>
        <taxon>Nitrobacteraceae</taxon>
        <taxon>Bradyrhizobium</taxon>
    </lineage>
</organism>
<dbReference type="PANTHER" id="PTHR38593:SF1">
    <property type="entry name" value="BLR2558 PROTEIN"/>
    <property type="match status" value="1"/>
</dbReference>
<accession>A0A0R3N575</accession>
<keyword evidence="4" id="KW-1185">Reference proteome</keyword>
<dbReference type="PANTHER" id="PTHR38593">
    <property type="entry name" value="BLR2558 PROTEIN"/>
    <property type="match status" value="1"/>
</dbReference>
<dbReference type="Proteomes" id="UP000052023">
    <property type="component" value="Unassembled WGS sequence"/>
</dbReference>
<proteinExistence type="predicted"/>
<dbReference type="AlphaFoldDB" id="A0A0R3N575"/>
<sequence>MKRPTLFPVCAFLAFAFLAFAAVHSAAAQQRIDAMTFTRMATASDSFEVQSSQLALQRSTNPRVRAFAQHMINDHSMTSAALSQSAPMLTAFSGPFGLLDPKHAAMLSQLGALSGPGFDRVYAQMQLAGHREAVALFSSYGATGDDPRLVSFARSTLPRLRHHLSMARRL</sequence>
<evidence type="ECO:0000259" key="2">
    <source>
        <dbReference type="Pfam" id="PF13628"/>
    </source>
</evidence>
<feature type="chain" id="PRO_5006444912" description="DUF4142 domain-containing protein" evidence="1">
    <location>
        <begin position="22"/>
        <end position="170"/>
    </location>
</feature>
<dbReference type="InterPro" id="IPR012347">
    <property type="entry name" value="Ferritin-like"/>
</dbReference>
<protein>
    <recommendedName>
        <fullName evidence="2">DUF4142 domain-containing protein</fullName>
    </recommendedName>
</protein>